<feature type="compositionally biased region" description="Low complexity" evidence="2">
    <location>
        <begin position="581"/>
        <end position="591"/>
    </location>
</feature>
<dbReference type="EMBL" id="KV423977">
    <property type="protein sequence ID" value="KZT56487.1"/>
    <property type="molecule type" value="Genomic_DNA"/>
</dbReference>
<keyword evidence="1" id="KW-0945">Host-virus interaction</keyword>
<evidence type="ECO:0000313" key="3">
    <source>
        <dbReference type="EMBL" id="KZT56487.1"/>
    </source>
</evidence>
<keyword evidence="4" id="KW-1185">Reference proteome</keyword>
<dbReference type="InParanoid" id="A0A165FAY1"/>
<feature type="compositionally biased region" description="Pro residues" evidence="2">
    <location>
        <begin position="464"/>
        <end position="476"/>
    </location>
</feature>
<feature type="region of interest" description="Disordered" evidence="2">
    <location>
        <begin position="313"/>
        <end position="376"/>
    </location>
</feature>
<proteinExistence type="predicted"/>
<evidence type="ECO:0000256" key="2">
    <source>
        <dbReference type="SAM" id="MobiDB-lite"/>
    </source>
</evidence>
<accession>A0A165FAY1</accession>
<dbReference type="PANTHER" id="PTHR13037:SF24">
    <property type="entry name" value="POLYCOMB PROTEIN PCL-RELATED"/>
    <property type="match status" value="1"/>
</dbReference>
<dbReference type="PANTHER" id="PTHR13037">
    <property type="entry name" value="FORMIN"/>
    <property type="match status" value="1"/>
</dbReference>
<evidence type="ECO:0000256" key="1">
    <source>
        <dbReference type="ARBA" id="ARBA00022581"/>
    </source>
</evidence>
<feature type="compositionally biased region" description="Low complexity" evidence="2">
    <location>
        <begin position="313"/>
        <end position="332"/>
    </location>
</feature>
<feature type="region of interest" description="Disordered" evidence="2">
    <location>
        <begin position="543"/>
        <end position="616"/>
    </location>
</feature>
<sequence length="659" mass="70529">MAPCLSSPGPPSPGPPPSALSRIPTELWALILHHALYVPPPPGYLLHPPSALSPTTPGAGAFTLLPFQPPHMHWDGLRSPVACAYTHKLRAVTTRRTLAHVSRAFSQLVHGLEGQRSTWDWLCLPMDMDSRRAIIALAEEHPFGRTGRLVRRIEFSPGAEHAGLQSDVWTRRPDEPLMRRIVAHCQELEELWCGVDLSGLGGLAAQVAGRTLRVFSHSGVVHTREVYALLAHCPHLEVLRFTALAAPVDPASQHMPTDDEPFLPYGPLPPLALRTLALCLTEAADPLLGWMASLQLPQLTYFKIERDYRRGAQPGADAAADAAGWQQQQPLQQQPPHPLHAWQPPPLPPGFPPAPQHPQQHQPPSTDPPLPPGLHAFLLSHGPSLRTLEVLEPSDPLLQLPSLGWACLALCEQAEQFVTTLSGAAWGMGGTSGAGAGGRACGSLRSVGCWGFYLDVRSSGSSPGPSPAPAPVPWPPASAGVPGDEEALRRVKAHCENVLDAVIALLGGEWEALERVRFWDVQRGRAGGGGGVGRVVDAVPVGVEGVPPGTGRGYSHAHAHPHPPSAPGLLAPHRHPPTPAPAASNSNSYPADDPPSPSDDSDGWTDPTRERDRPEYARTLRTIRELCAANGVRFEDAQGELVDCWAGRRAVWAGGRGLA</sequence>
<evidence type="ECO:0000313" key="4">
    <source>
        <dbReference type="Proteomes" id="UP000076842"/>
    </source>
</evidence>
<protein>
    <submittedName>
        <fullName evidence="3">Uncharacterized protein</fullName>
    </submittedName>
</protein>
<organism evidence="3 4">
    <name type="scientific">Calocera cornea HHB12733</name>
    <dbReference type="NCBI Taxonomy" id="1353952"/>
    <lineage>
        <taxon>Eukaryota</taxon>
        <taxon>Fungi</taxon>
        <taxon>Dikarya</taxon>
        <taxon>Basidiomycota</taxon>
        <taxon>Agaricomycotina</taxon>
        <taxon>Dacrymycetes</taxon>
        <taxon>Dacrymycetales</taxon>
        <taxon>Dacrymycetaceae</taxon>
        <taxon>Calocera</taxon>
    </lineage>
</organism>
<dbReference type="OrthoDB" id="10543367at2759"/>
<feature type="region of interest" description="Disordered" evidence="2">
    <location>
        <begin position="460"/>
        <end position="482"/>
    </location>
</feature>
<reference evidence="3 4" key="1">
    <citation type="journal article" date="2016" name="Mol. Biol. Evol.">
        <title>Comparative Genomics of Early-Diverging Mushroom-Forming Fungi Provides Insights into the Origins of Lignocellulose Decay Capabilities.</title>
        <authorList>
            <person name="Nagy L.G."/>
            <person name="Riley R."/>
            <person name="Tritt A."/>
            <person name="Adam C."/>
            <person name="Daum C."/>
            <person name="Floudas D."/>
            <person name="Sun H."/>
            <person name="Yadav J.S."/>
            <person name="Pangilinan J."/>
            <person name="Larsson K.H."/>
            <person name="Matsuura K."/>
            <person name="Barry K."/>
            <person name="Labutti K."/>
            <person name="Kuo R."/>
            <person name="Ohm R.A."/>
            <person name="Bhattacharya S.S."/>
            <person name="Shirouzu T."/>
            <person name="Yoshinaga Y."/>
            <person name="Martin F.M."/>
            <person name="Grigoriev I.V."/>
            <person name="Hibbett D.S."/>
        </authorList>
    </citation>
    <scope>NUCLEOTIDE SEQUENCE [LARGE SCALE GENOMIC DNA]</scope>
    <source>
        <strain evidence="3 4">HHB12733</strain>
    </source>
</reference>
<gene>
    <name evidence="3" type="ORF">CALCODRAFT_509454</name>
</gene>
<feature type="compositionally biased region" description="Basic and acidic residues" evidence="2">
    <location>
        <begin position="607"/>
        <end position="616"/>
    </location>
</feature>
<name>A0A165FAY1_9BASI</name>
<dbReference type="AlphaFoldDB" id="A0A165FAY1"/>
<dbReference type="Proteomes" id="UP000076842">
    <property type="component" value="Unassembled WGS sequence"/>
</dbReference>
<feature type="compositionally biased region" description="Pro residues" evidence="2">
    <location>
        <begin position="333"/>
        <end position="356"/>
    </location>
</feature>